<dbReference type="STRING" id="1121316.SAMN02745207_00540"/>
<proteinExistence type="predicted"/>
<dbReference type="EMBL" id="FQXM01000003">
    <property type="protein sequence ID" value="SHH25820.1"/>
    <property type="molecule type" value="Genomic_DNA"/>
</dbReference>
<gene>
    <name evidence="1" type="ORF">SAMN02745207_00540</name>
</gene>
<dbReference type="InterPro" id="IPR010106">
    <property type="entry name" value="RpnA"/>
</dbReference>
<organism evidence="1 2">
    <name type="scientific">Clostridium grantii DSM 8605</name>
    <dbReference type="NCBI Taxonomy" id="1121316"/>
    <lineage>
        <taxon>Bacteria</taxon>
        <taxon>Bacillati</taxon>
        <taxon>Bacillota</taxon>
        <taxon>Clostridia</taxon>
        <taxon>Eubacteriales</taxon>
        <taxon>Clostridiaceae</taxon>
        <taxon>Clostridium</taxon>
    </lineage>
</organism>
<name>A0A1M5RI56_9CLOT</name>
<dbReference type="AlphaFoldDB" id="A0A1M5RI56"/>
<dbReference type="PANTHER" id="PTHR41317">
    <property type="entry name" value="PD-(D_E)XK NUCLEASE FAMILY TRANSPOSASE"/>
    <property type="match status" value="1"/>
</dbReference>
<dbReference type="Pfam" id="PF12784">
    <property type="entry name" value="PDDEXK_2"/>
    <property type="match status" value="1"/>
</dbReference>
<reference evidence="1 2" key="1">
    <citation type="submission" date="2016-11" db="EMBL/GenBank/DDBJ databases">
        <authorList>
            <person name="Jaros S."/>
            <person name="Januszkiewicz K."/>
            <person name="Wedrychowicz H."/>
        </authorList>
    </citation>
    <scope>NUCLEOTIDE SEQUENCE [LARGE SCALE GENOMIC DNA]</scope>
    <source>
        <strain evidence="1 2">DSM 8605</strain>
    </source>
</reference>
<evidence type="ECO:0000313" key="2">
    <source>
        <dbReference type="Proteomes" id="UP000184447"/>
    </source>
</evidence>
<protein>
    <recommendedName>
        <fullName evidence="3">Rpn family recombination-promoting nuclease/putative transposase</fullName>
    </recommendedName>
</protein>
<accession>A0A1M5RI56</accession>
<dbReference type="Proteomes" id="UP000184447">
    <property type="component" value="Unassembled WGS sequence"/>
</dbReference>
<dbReference type="NCBIfam" id="TIGR01784">
    <property type="entry name" value="T_den_put_tspse"/>
    <property type="match status" value="1"/>
</dbReference>
<dbReference type="RefSeq" id="WP_073336738.1">
    <property type="nucleotide sequence ID" value="NZ_FQXM01000003.1"/>
</dbReference>
<dbReference type="OrthoDB" id="2973070at2"/>
<keyword evidence="2" id="KW-1185">Reference proteome</keyword>
<sequence length="302" mass="35254">MNNSKFNLDSNEYNDDFIMSPKVDFVFKLIFGDEKNKDVLIAFLSAVLRLPKEEFKGIELLNTELLREFKEDKKGILDIRVKTKNNEHIDIEIQILPTEYMAERTLFYWSKMYNSQVVPGDTYDKLKKCITINIVDFERIPLNKIHTTFHILEDETGYKLTDVLEVHFLELPKLAKLNSLKDIDDPILEWLEFIDAKSKEGMEMLAERNENIKAAYEILQRVSKSKEARRAYESRQAEIMDQLTREKTAREQGIREGIKEGIKEGIIKTAKQLLIMDMDPMAIVKATGLSEEEVEMLRKSLH</sequence>
<evidence type="ECO:0000313" key="1">
    <source>
        <dbReference type="EMBL" id="SHH25820.1"/>
    </source>
</evidence>
<dbReference type="PANTHER" id="PTHR41317:SF1">
    <property type="entry name" value="PD-(D_E)XK NUCLEASE FAMILY TRANSPOSASE"/>
    <property type="match status" value="1"/>
</dbReference>
<evidence type="ECO:0008006" key="3">
    <source>
        <dbReference type="Google" id="ProtNLM"/>
    </source>
</evidence>